<dbReference type="GO" id="GO:0009289">
    <property type="term" value="C:pilus"/>
    <property type="evidence" value="ECO:0007669"/>
    <property type="project" value="InterPro"/>
</dbReference>
<accession>A0A1S8CDU2</accession>
<dbReference type="InterPro" id="IPR036937">
    <property type="entry name" value="Adhesion_dom_fimbrial_sf"/>
</dbReference>
<dbReference type="PANTHER" id="PTHR33420">
    <property type="entry name" value="FIMBRIAL SUBUNIT ELFA-RELATED"/>
    <property type="match status" value="1"/>
</dbReference>
<dbReference type="EMBL" id="MOXD01000022">
    <property type="protein sequence ID" value="OMQ18965.1"/>
    <property type="molecule type" value="Genomic_DNA"/>
</dbReference>
<dbReference type="AlphaFoldDB" id="A0A1S8CDU2"/>
<dbReference type="Proteomes" id="UP000216021">
    <property type="component" value="Unassembled WGS sequence"/>
</dbReference>
<dbReference type="InterPro" id="IPR050263">
    <property type="entry name" value="Bact_Fimbrial_Adh_Pro"/>
</dbReference>
<dbReference type="Gene3D" id="2.60.40.1090">
    <property type="entry name" value="Fimbrial-type adhesion domain"/>
    <property type="match status" value="1"/>
</dbReference>
<comment type="caution">
    <text evidence="2">The sequence shown here is derived from an EMBL/GenBank/DDBJ whole genome shotgun (WGS) entry which is preliminary data.</text>
</comment>
<reference evidence="2 3" key="1">
    <citation type="submission" date="2016-11" db="EMBL/GenBank/DDBJ databases">
        <title>Rahnella oryzae sp. nov., isolated from rice root.</title>
        <authorList>
            <person name="Zhang X.-X."/>
            <person name="Zhang J."/>
        </authorList>
    </citation>
    <scope>NUCLEOTIDE SEQUENCE [LARGE SCALE GENOMIC DNA]</scope>
    <source>
        <strain evidence="2 3">J11-6</strain>
    </source>
</reference>
<dbReference type="SUPFAM" id="SSF49401">
    <property type="entry name" value="Bacterial adhesins"/>
    <property type="match status" value="1"/>
</dbReference>
<dbReference type="InterPro" id="IPR000259">
    <property type="entry name" value="Adhesion_dom_fimbrial"/>
</dbReference>
<dbReference type="InterPro" id="IPR008966">
    <property type="entry name" value="Adhesion_dom_sf"/>
</dbReference>
<proteinExistence type="predicted"/>
<organism evidence="2 3">
    <name type="scientific">Serratia oryzae</name>
    <dbReference type="NCBI Taxonomy" id="2034155"/>
    <lineage>
        <taxon>Bacteria</taxon>
        <taxon>Pseudomonadati</taxon>
        <taxon>Pseudomonadota</taxon>
        <taxon>Gammaproteobacteria</taxon>
        <taxon>Enterobacterales</taxon>
        <taxon>Yersiniaceae</taxon>
        <taxon>Serratia</taxon>
    </lineage>
</organism>
<dbReference type="PANTHER" id="PTHR33420:SF26">
    <property type="entry name" value="FIMBRIAL SUBUNIT"/>
    <property type="match status" value="1"/>
</dbReference>
<evidence type="ECO:0000259" key="1">
    <source>
        <dbReference type="Pfam" id="PF00419"/>
    </source>
</evidence>
<dbReference type="GO" id="GO:0043709">
    <property type="term" value="P:cell adhesion involved in single-species biofilm formation"/>
    <property type="evidence" value="ECO:0007669"/>
    <property type="project" value="TreeGrafter"/>
</dbReference>
<sequence>MLGITLPAQAIDAYFYGTLVVPPPCVLNNNTDISVNFGNDLLAGRVNGSNYAQSIPYTLDCTGAPTTALKLQFQGTGADFDTSVLETSKPDLGVELRSNGVKLPMNTWFNFTDPARPALTAVPVKATGSTLTGGAFTAASTLLVDYQ</sequence>
<dbReference type="Pfam" id="PF00419">
    <property type="entry name" value="Fimbrial"/>
    <property type="match status" value="1"/>
</dbReference>
<evidence type="ECO:0000313" key="2">
    <source>
        <dbReference type="EMBL" id="OMQ18965.1"/>
    </source>
</evidence>
<feature type="domain" description="Fimbrial-type adhesion" evidence="1">
    <location>
        <begin position="14"/>
        <end position="147"/>
    </location>
</feature>
<evidence type="ECO:0000313" key="3">
    <source>
        <dbReference type="Proteomes" id="UP000216021"/>
    </source>
</evidence>
<protein>
    <submittedName>
        <fullName evidence="2">Exotoxin</fullName>
    </submittedName>
</protein>
<gene>
    <name evidence="2" type="ORF">BMI79_21530</name>
</gene>
<dbReference type="STRING" id="2034155.BMI79_21530"/>
<name>A0A1S8CDU2_9GAMM</name>
<keyword evidence="3" id="KW-1185">Reference proteome</keyword>